<sequence length="124" mass="14394">MLEKTIAIGDKQVKFRSSATIPRLYRVKFKRDIFKDLSRLESSYKGSSDDGSSFEIEDLEIFENVAYIMAYHADHSIPATIEEWLDEFEMFSIYEVLPEILELWGMNLQTEIESKKNFIAVAGK</sequence>
<dbReference type="EMBL" id="JQIF01000065">
    <property type="protein sequence ID" value="KGJ52438.1"/>
    <property type="molecule type" value="Genomic_DNA"/>
</dbReference>
<name>A0A099I6G0_CLOIN</name>
<reference evidence="1 2" key="1">
    <citation type="submission" date="2014-08" db="EMBL/GenBank/DDBJ databases">
        <title>Clostridium innocuum, an unnegligible vancomycin-resistant pathogen causing extra-intestinal infections.</title>
        <authorList>
            <person name="Feng Y."/>
            <person name="Chiu C.-H."/>
        </authorList>
    </citation>
    <scope>NUCLEOTIDE SEQUENCE [LARGE SCALE GENOMIC DNA]</scope>
    <source>
        <strain evidence="1 2">AN88</strain>
    </source>
</reference>
<protein>
    <submittedName>
        <fullName evidence="1">Uncharacterized protein</fullName>
    </submittedName>
</protein>
<evidence type="ECO:0000313" key="2">
    <source>
        <dbReference type="Proteomes" id="UP000030008"/>
    </source>
</evidence>
<dbReference type="AlphaFoldDB" id="A0A099I6G0"/>
<proteinExistence type="predicted"/>
<accession>A0A099I6G0</accession>
<comment type="caution">
    <text evidence="1">The sequence shown here is derived from an EMBL/GenBank/DDBJ whole genome shotgun (WGS) entry which is preliminary data.</text>
</comment>
<gene>
    <name evidence="1" type="ORF">CIAN88_14390</name>
</gene>
<dbReference type="Proteomes" id="UP000030008">
    <property type="component" value="Unassembled WGS sequence"/>
</dbReference>
<dbReference type="RefSeq" id="WP_044906143.1">
    <property type="nucleotide sequence ID" value="NZ_JQIF01000065.1"/>
</dbReference>
<organism evidence="1 2">
    <name type="scientific">Clostridium innocuum</name>
    <dbReference type="NCBI Taxonomy" id="1522"/>
    <lineage>
        <taxon>Bacteria</taxon>
        <taxon>Bacillati</taxon>
        <taxon>Bacillota</taxon>
        <taxon>Clostridia</taxon>
        <taxon>Eubacteriales</taxon>
        <taxon>Clostridiaceae</taxon>
        <taxon>Clostridium</taxon>
    </lineage>
</organism>
<evidence type="ECO:0000313" key="1">
    <source>
        <dbReference type="EMBL" id="KGJ52438.1"/>
    </source>
</evidence>